<dbReference type="PANTHER" id="PTHR12258">
    <property type="entry name" value="JANUS-A/JANUS-B"/>
    <property type="match status" value="1"/>
</dbReference>
<feature type="active site" description="Proton acceptor" evidence="9">
    <location>
        <position position="71"/>
    </location>
</feature>
<dbReference type="Proteomes" id="UP000694891">
    <property type="component" value="Unplaced"/>
</dbReference>
<evidence type="ECO:0000256" key="2">
    <source>
        <dbReference type="ARBA" id="ARBA00010971"/>
    </source>
</evidence>
<evidence type="ECO:0000313" key="12">
    <source>
        <dbReference type="Proteomes" id="UP000694891"/>
    </source>
</evidence>
<comment type="catalytic activity">
    <reaction evidence="7">
        <text>N(pros)-phospho-L-histidyl-[protein] + H2O = L-histidyl-[protein] + phosphate</text>
        <dbReference type="Rhea" id="RHEA:47964"/>
        <dbReference type="Rhea" id="RHEA-COMP:9745"/>
        <dbReference type="Rhea" id="RHEA-COMP:9746"/>
        <dbReference type="ChEBI" id="CHEBI:15377"/>
        <dbReference type="ChEBI" id="CHEBI:29979"/>
        <dbReference type="ChEBI" id="CHEBI:43474"/>
        <dbReference type="ChEBI" id="CHEBI:64837"/>
        <dbReference type="EC" id="3.9.1.3"/>
    </reaction>
</comment>
<comment type="catalytic activity">
    <reaction evidence="8">
        <text>N(tele)-phospho-L-histidyl-[protein] + H2O = L-histidyl-[protein] + phosphate</text>
        <dbReference type="Rhea" id="RHEA:47960"/>
        <dbReference type="Rhea" id="RHEA-COMP:9745"/>
        <dbReference type="Rhea" id="RHEA-COMP:10719"/>
        <dbReference type="ChEBI" id="CHEBI:15377"/>
        <dbReference type="ChEBI" id="CHEBI:29979"/>
        <dbReference type="ChEBI" id="CHEBI:43474"/>
        <dbReference type="ChEBI" id="CHEBI:83586"/>
        <dbReference type="EC" id="3.9.1.3"/>
    </reaction>
</comment>
<evidence type="ECO:0000256" key="3">
    <source>
        <dbReference type="ARBA" id="ARBA00011945"/>
    </source>
</evidence>
<dbReference type="GeneTree" id="ENSGT00390000002738"/>
<evidence type="ECO:0000256" key="9">
    <source>
        <dbReference type="PIRSR" id="PIRSR607702-1"/>
    </source>
</evidence>
<dbReference type="SUPFAM" id="SSF143724">
    <property type="entry name" value="PHP14-like"/>
    <property type="match status" value="1"/>
</dbReference>
<dbReference type="GO" id="GO:0101006">
    <property type="term" value="F:protein histidine phosphatase activity"/>
    <property type="evidence" value="ECO:0007669"/>
    <property type="project" value="UniProtKB-EC"/>
</dbReference>
<feature type="binding site" evidence="10">
    <location>
        <position position="44"/>
    </location>
    <ligand>
        <name>substrate</name>
    </ligand>
</feature>
<dbReference type="GeneID" id="103365722"/>
<dbReference type="AlphaFoldDB" id="A0A3B5A8H5"/>
<evidence type="ECO:0000256" key="8">
    <source>
        <dbReference type="ARBA" id="ARBA00049335"/>
    </source>
</evidence>
<dbReference type="InterPro" id="IPR038596">
    <property type="entry name" value="Janus_sf"/>
</dbReference>
<evidence type="ECO:0000256" key="7">
    <source>
        <dbReference type="ARBA" id="ARBA00049028"/>
    </source>
</evidence>
<dbReference type="EC" id="3.9.1.3" evidence="3"/>
<comment type="function">
    <text evidence="1">Exhibits phosphohistidine phosphatase activity.</text>
</comment>
<dbReference type="Gene3D" id="3.50.20.20">
    <property type="entry name" value="Janus/Ocnus"/>
    <property type="match status" value="1"/>
</dbReference>
<evidence type="ECO:0000256" key="6">
    <source>
        <dbReference type="ARBA" id="ARBA00030831"/>
    </source>
</evidence>
<dbReference type="PANTHER" id="PTHR12258:SF11">
    <property type="entry name" value="14 KDA PHOSPHOHISTIDINE PHOSPHATASE"/>
    <property type="match status" value="1"/>
</dbReference>
<evidence type="ECO:0000256" key="4">
    <source>
        <dbReference type="ARBA" id="ARBA00014497"/>
    </source>
</evidence>
<dbReference type="GO" id="GO:0005829">
    <property type="term" value="C:cytosol"/>
    <property type="evidence" value="ECO:0007669"/>
    <property type="project" value="TreeGrafter"/>
</dbReference>
<gene>
    <name evidence="13" type="primary">LOC103365722</name>
</gene>
<dbReference type="RefSeq" id="XP_008291466.1">
    <property type="nucleotide sequence ID" value="XM_008293244.1"/>
</dbReference>
<proteinExistence type="inferred from homology"/>
<dbReference type="Ensembl" id="ENSSPAT00000014437.1">
    <property type="protein sequence ID" value="ENSSPAP00000014194.1"/>
    <property type="gene ID" value="ENSSPAG00000010729.1"/>
</dbReference>
<organism evidence="11">
    <name type="scientific">Stegastes partitus</name>
    <name type="common">bicolor damselfish</name>
    <dbReference type="NCBI Taxonomy" id="144197"/>
    <lineage>
        <taxon>Eukaryota</taxon>
        <taxon>Metazoa</taxon>
        <taxon>Chordata</taxon>
        <taxon>Craniata</taxon>
        <taxon>Vertebrata</taxon>
        <taxon>Euteleostomi</taxon>
        <taxon>Actinopterygii</taxon>
        <taxon>Neopterygii</taxon>
        <taxon>Teleostei</taxon>
        <taxon>Neoteleostei</taxon>
        <taxon>Acanthomorphata</taxon>
        <taxon>Ovalentaria</taxon>
        <taxon>Pomacentridae</taxon>
        <taxon>Stegastes</taxon>
    </lineage>
</organism>
<comment type="similarity">
    <text evidence="2">Belongs to the janus family.</text>
</comment>
<evidence type="ECO:0000256" key="1">
    <source>
        <dbReference type="ARBA" id="ARBA00003087"/>
    </source>
</evidence>
<evidence type="ECO:0000313" key="13">
    <source>
        <dbReference type="RefSeq" id="XP_008291466.1"/>
    </source>
</evidence>
<dbReference type="FunFam" id="3.50.20.20:FF:000001">
    <property type="entry name" value="14 kDa phosphohistidine phosphatase"/>
    <property type="match status" value="1"/>
</dbReference>
<keyword evidence="12" id="KW-1185">Reference proteome</keyword>
<name>A0A3B5A8H5_9TELE</name>
<evidence type="ECO:0000256" key="10">
    <source>
        <dbReference type="PIRSR" id="PIRSR607702-2"/>
    </source>
</evidence>
<accession>A0A3B5A8H5</accession>
<evidence type="ECO:0000313" key="11">
    <source>
        <dbReference type="Ensembl" id="ENSSPAP00000014194.1"/>
    </source>
</evidence>
<sequence length="143" mass="15741">MFSVVCRPLNSLRVSGALRKATVAMAEALAKVPDVEIDPEGTFKYILVRVKVKDGDVHKDIVRGTKSAEYHNHIFEKVSPAMQALGMECECLGGGKIEHNSQEKKLRVFGESTAFGKADHAASVEKLKTVFSGYEVTWSDDKK</sequence>
<evidence type="ECO:0000256" key="5">
    <source>
        <dbReference type="ARBA" id="ARBA00029952"/>
    </source>
</evidence>
<dbReference type="InterPro" id="IPR007702">
    <property type="entry name" value="Janus"/>
</dbReference>
<protein>
    <recommendedName>
        <fullName evidence="4">14 kDa phosphohistidine phosphatase</fullName>
        <ecNumber evidence="3">3.9.1.3</ecNumber>
    </recommendedName>
    <alternativeName>
        <fullName evidence="6">Phosphohistidine phosphatase 1</fullName>
    </alternativeName>
    <alternativeName>
        <fullName evidence="5">Protein histidine phosphatase</fullName>
    </alternativeName>
</protein>
<reference evidence="13" key="2">
    <citation type="submission" date="2025-04" db="UniProtKB">
        <authorList>
            <consortium name="RefSeq"/>
        </authorList>
    </citation>
    <scope>IDENTIFICATION</scope>
</reference>
<dbReference type="Pfam" id="PF05005">
    <property type="entry name" value="Ocnus"/>
    <property type="match status" value="1"/>
</dbReference>
<dbReference type="STRING" id="144197.ENSSPAP00000014194"/>
<reference evidence="11" key="1">
    <citation type="submission" date="2023-09" db="UniProtKB">
        <authorList>
            <consortium name="Ensembl"/>
        </authorList>
    </citation>
    <scope>IDENTIFICATION</scope>
</reference>
<dbReference type="OrthoDB" id="10249612at2759"/>